<accession>A0A151SPS4</accession>
<dbReference type="AlphaFoldDB" id="A0A151SPS4"/>
<dbReference type="EMBL" id="CM003613">
    <property type="protein sequence ID" value="KYP56817.1"/>
    <property type="molecule type" value="Genomic_DNA"/>
</dbReference>
<protein>
    <submittedName>
        <fullName evidence="1">Uncharacterized protein</fullName>
    </submittedName>
</protein>
<evidence type="ECO:0000313" key="2">
    <source>
        <dbReference type="Proteomes" id="UP000075243"/>
    </source>
</evidence>
<sequence>MFSGDHVTDKCEFQKAGTSITIPYLSLSNLCGFICSLVLYRGSYGGLFSCSIYQDVEEVFYYYYSVPKNLTSDHILFQYFNPEDLSNDVPFKFEFHFYDRDSDKDYGQERIKECGVFPVYASSIEIGVGASNAENELESISQINNNESQPTENGDVIRVGVGGSNNENGLESITQICENESQHESIRVKGSNNDNKLEWEQLLHGITSSV</sequence>
<organism evidence="1 2">
    <name type="scientific">Cajanus cajan</name>
    <name type="common">Pigeon pea</name>
    <name type="synonym">Cajanus indicus</name>
    <dbReference type="NCBI Taxonomy" id="3821"/>
    <lineage>
        <taxon>Eukaryota</taxon>
        <taxon>Viridiplantae</taxon>
        <taxon>Streptophyta</taxon>
        <taxon>Embryophyta</taxon>
        <taxon>Tracheophyta</taxon>
        <taxon>Spermatophyta</taxon>
        <taxon>Magnoliopsida</taxon>
        <taxon>eudicotyledons</taxon>
        <taxon>Gunneridae</taxon>
        <taxon>Pentapetalae</taxon>
        <taxon>rosids</taxon>
        <taxon>fabids</taxon>
        <taxon>Fabales</taxon>
        <taxon>Fabaceae</taxon>
        <taxon>Papilionoideae</taxon>
        <taxon>50 kb inversion clade</taxon>
        <taxon>NPAAA clade</taxon>
        <taxon>indigoferoid/millettioid clade</taxon>
        <taxon>Phaseoleae</taxon>
        <taxon>Cajanus</taxon>
    </lineage>
</organism>
<proteinExistence type="predicted"/>
<evidence type="ECO:0000313" key="1">
    <source>
        <dbReference type="EMBL" id="KYP56817.1"/>
    </source>
</evidence>
<dbReference type="Gramene" id="C.cajan_02995.t">
    <property type="protein sequence ID" value="C.cajan_02995.t.cds1"/>
    <property type="gene ID" value="C.cajan_02995"/>
</dbReference>
<keyword evidence="2" id="KW-1185">Reference proteome</keyword>
<name>A0A151SPS4_CAJCA</name>
<dbReference type="Proteomes" id="UP000075243">
    <property type="component" value="Chromosome 11"/>
</dbReference>
<gene>
    <name evidence="1" type="ORF">KK1_003065</name>
</gene>
<reference evidence="1 2" key="1">
    <citation type="journal article" date="2012" name="Nat. Biotechnol.">
        <title>Draft genome sequence of pigeonpea (Cajanus cajan), an orphan legume crop of resource-poor farmers.</title>
        <authorList>
            <person name="Varshney R.K."/>
            <person name="Chen W."/>
            <person name="Li Y."/>
            <person name="Bharti A.K."/>
            <person name="Saxena R.K."/>
            <person name="Schlueter J.A."/>
            <person name="Donoghue M.T."/>
            <person name="Azam S."/>
            <person name="Fan G."/>
            <person name="Whaley A.M."/>
            <person name="Farmer A.D."/>
            <person name="Sheridan J."/>
            <person name="Iwata A."/>
            <person name="Tuteja R."/>
            <person name="Penmetsa R.V."/>
            <person name="Wu W."/>
            <person name="Upadhyaya H.D."/>
            <person name="Yang S.P."/>
            <person name="Shah T."/>
            <person name="Saxena K.B."/>
            <person name="Michael T."/>
            <person name="McCombie W.R."/>
            <person name="Yang B."/>
            <person name="Zhang G."/>
            <person name="Yang H."/>
            <person name="Wang J."/>
            <person name="Spillane C."/>
            <person name="Cook D.R."/>
            <person name="May G.D."/>
            <person name="Xu X."/>
            <person name="Jackson S.A."/>
        </authorList>
    </citation>
    <scope>NUCLEOTIDE SEQUENCE [LARGE SCALE GENOMIC DNA]</scope>
    <source>
        <strain evidence="2">cv. Asha</strain>
    </source>
</reference>